<accession>A0AAW6TVV8</accession>
<comment type="caution">
    <text evidence="2">The sequence shown here is derived from an EMBL/GenBank/DDBJ whole genome shotgun (WGS) entry which is preliminary data.</text>
</comment>
<keyword evidence="1" id="KW-0472">Membrane</keyword>
<protein>
    <submittedName>
        <fullName evidence="2">Prepilin-type N-terminal cleavage/methylation domain-containing protein</fullName>
    </submittedName>
</protein>
<organism evidence="2 3">
    <name type="scientific">Anaerobaca lacustris</name>
    <dbReference type="NCBI Taxonomy" id="3044600"/>
    <lineage>
        <taxon>Bacteria</taxon>
        <taxon>Pseudomonadati</taxon>
        <taxon>Planctomycetota</taxon>
        <taxon>Phycisphaerae</taxon>
        <taxon>Sedimentisphaerales</taxon>
        <taxon>Anaerobacaceae</taxon>
        <taxon>Anaerobaca</taxon>
    </lineage>
</organism>
<dbReference type="EMBL" id="JASCXX010000001">
    <property type="protein sequence ID" value="MDI6447631.1"/>
    <property type="molecule type" value="Genomic_DNA"/>
</dbReference>
<sequence length="259" mass="28251">MDKRPRQHGFSLLETLLAVSTLAVGMVFIAGTFMGGIYFTSLSTERTIASVAADEAFVKVRLYGLDLDDPNLKTDEFIAYDELTAIPTFEFLYPSINGDGVGQYSWTALCRRMDGDSRLVQVTVFVCRHAGAEARYWVPASGGSATFEPGLLPRPLRITVVRETGSASDEVSIPQVVGSGGIDENAFAGEGAVLLDDETGQVYRVLQRYREPSNRVQLDRPWTGPDIGASTGADVWVVPRPVAGGRNPLVRVFQQVVRF</sequence>
<keyword evidence="3" id="KW-1185">Reference proteome</keyword>
<dbReference type="AlphaFoldDB" id="A0AAW6TVV8"/>
<feature type="transmembrane region" description="Helical" evidence="1">
    <location>
        <begin position="12"/>
        <end position="39"/>
    </location>
</feature>
<evidence type="ECO:0000313" key="2">
    <source>
        <dbReference type="EMBL" id="MDI6447631.1"/>
    </source>
</evidence>
<keyword evidence="1" id="KW-0812">Transmembrane</keyword>
<dbReference type="Proteomes" id="UP001431776">
    <property type="component" value="Unassembled WGS sequence"/>
</dbReference>
<evidence type="ECO:0000313" key="3">
    <source>
        <dbReference type="Proteomes" id="UP001431776"/>
    </source>
</evidence>
<evidence type="ECO:0000256" key="1">
    <source>
        <dbReference type="SAM" id="Phobius"/>
    </source>
</evidence>
<gene>
    <name evidence="2" type="ORF">QJ522_01140</name>
</gene>
<proteinExistence type="predicted"/>
<keyword evidence="1" id="KW-1133">Transmembrane helix</keyword>
<name>A0AAW6TVV8_9BACT</name>
<reference evidence="2" key="1">
    <citation type="submission" date="2023-05" db="EMBL/GenBank/DDBJ databases">
        <title>Anaerotaeda fermentans gen. nov., sp. nov., a novel anaerobic planctomycete of the new family within the order Sedimentisphaerales isolated from Taman Peninsula, Russia.</title>
        <authorList>
            <person name="Khomyakova M.A."/>
            <person name="Merkel A.Y."/>
            <person name="Slobodkin A.I."/>
        </authorList>
    </citation>
    <scope>NUCLEOTIDE SEQUENCE</scope>
    <source>
        <strain evidence="2">M17dextr</strain>
    </source>
</reference>
<dbReference type="RefSeq" id="WP_349243041.1">
    <property type="nucleotide sequence ID" value="NZ_JASCXX010000001.1"/>
</dbReference>